<dbReference type="OrthoDB" id="6658593at2"/>
<dbReference type="InterPro" id="IPR013362">
    <property type="entry name" value="Pilus_4_PilV"/>
</dbReference>
<name>A0A3A8EAB1_9GAMM</name>
<gene>
    <name evidence="3" type="primary">pilV</name>
    <name evidence="3" type="ORF">D7V32_07920</name>
</gene>
<dbReference type="Pfam" id="PF07963">
    <property type="entry name" value="N_methyl"/>
    <property type="match status" value="1"/>
</dbReference>
<protein>
    <submittedName>
        <fullName evidence="3">Type IV pilus modification protein PilV</fullName>
    </submittedName>
</protein>
<accession>A0A3A8EAB1</accession>
<feature type="transmembrane region" description="Helical" evidence="1">
    <location>
        <begin position="12"/>
        <end position="34"/>
    </location>
</feature>
<dbReference type="EMBL" id="RAXV01000014">
    <property type="protein sequence ID" value="RKG31615.1"/>
    <property type="molecule type" value="Genomic_DNA"/>
</dbReference>
<dbReference type="NCBIfam" id="TIGR02523">
    <property type="entry name" value="type_IV_pilV"/>
    <property type="match status" value="1"/>
</dbReference>
<keyword evidence="4" id="KW-1185">Reference proteome</keyword>
<comment type="caution">
    <text evidence="3">The sequence shown here is derived from an EMBL/GenBank/DDBJ whole genome shotgun (WGS) entry which is preliminary data.</text>
</comment>
<sequence>MSMSTRSSQKGVGMMEVLIALVVLAIGVLGYVMLQVRAMEATAEGTQRIQAINIARDLAERVRVNRSGWTFAASPKSYFTEFSTTALQADRTKDCAALTAECSASELADYDVNELYNYSLQYGMNLGMAECPGNTAANNKRYCIFVAWGDTVASNSSTDTNSCVNGNAYRTSSTCVMMEVY</sequence>
<keyword evidence="1" id="KW-0812">Transmembrane</keyword>
<evidence type="ECO:0000256" key="1">
    <source>
        <dbReference type="SAM" id="Phobius"/>
    </source>
</evidence>
<dbReference type="InterPro" id="IPR012902">
    <property type="entry name" value="N_methyl_site"/>
</dbReference>
<organism evidence="3 4">
    <name type="scientific">Acinetobacter tianfuensis</name>
    <dbReference type="NCBI Taxonomy" id="2419603"/>
    <lineage>
        <taxon>Bacteria</taxon>
        <taxon>Pseudomonadati</taxon>
        <taxon>Pseudomonadota</taxon>
        <taxon>Gammaproteobacteria</taxon>
        <taxon>Moraxellales</taxon>
        <taxon>Moraxellaceae</taxon>
        <taxon>Acinetobacter</taxon>
    </lineage>
</organism>
<reference evidence="3 4" key="1">
    <citation type="submission" date="2018-09" db="EMBL/GenBank/DDBJ databases">
        <title>The draft genome of Acinetobacter spp. strains.</title>
        <authorList>
            <person name="Qin J."/>
            <person name="Feng Y."/>
            <person name="Zong Z."/>
        </authorList>
    </citation>
    <scope>NUCLEOTIDE SEQUENCE [LARGE SCALE GENOMIC DNA]</scope>
    <source>
        <strain evidence="3 4">WCHAc060012</strain>
    </source>
</reference>
<feature type="domain" description="Type IV pilin Tt1218-like" evidence="2">
    <location>
        <begin position="34"/>
        <end position="112"/>
    </location>
</feature>
<dbReference type="NCBIfam" id="TIGR02532">
    <property type="entry name" value="IV_pilin_GFxxxE"/>
    <property type="match status" value="1"/>
</dbReference>
<keyword evidence="1" id="KW-1133">Transmembrane helix</keyword>
<proteinExistence type="predicted"/>
<dbReference type="Pfam" id="PF22150">
    <property type="entry name" value="Tt1218-like"/>
    <property type="match status" value="1"/>
</dbReference>
<evidence type="ECO:0000259" key="2">
    <source>
        <dbReference type="Pfam" id="PF22150"/>
    </source>
</evidence>
<dbReference type="InterPro" id="IPR054402">
    <property type="entry name" value="Tt1218-like_dom"/>
</dbReference>
<dbReference type="AlphaFoldDB" id="A0A3A8EAB1"/>
<evidence type="ECO:0000313" key="4">
    <source>
        <dbReference type="Proteomes" id="UP000282388"/>
    </source>
</evidence>
<evidence type="ECO:0000313" key="3">
    <source>
        <dbReference type="EMBL" id="RKG31615.1"/>
    </source>
</evidence>
<dbReference type="Proteomes" id="UP000282388">
    <property type="component" value="Unassembled WGS sequence"/>
</dbReference>
<keyword evidence="1" id="KW-0472">Membrane</keyword>